<evidence type="ECO:0000313" key="4">
    <source>
        <dbReference type="Proteomes" id="UP000184148"/>
    </source>
</evidence>
<name>A0A1M4X5N0_9FIRM</name>
<dbReference type="InterPro" id="IPR021309">
    <property type="entry name" value="YgaP-like_TM"/>
</dbReference>
<dbReference type="Pfam" id="PF11127">
    <property type="entry name" value="YgaP-like_TM"/>
    <property type="match status" value="1"/>
</dbReference>
<feature type="domain" description="Inner membrane protein YgaP-like transmembrane" evidence="2">
    <location>
        <begin position="1"/>
        <end position="63"/>
    </location>
</feature>
<dbReference type="RefSeq" id="WP_073237700.1">
    <property type="nucleotide sequence ID" value="NZ_FQUY01000007.1"/>
</dbReference>
<protein>
    <recommendedName>
        <fullName evidence="2">Inner membrane protein YgaP-like transmembrane domain-containing protein</fullName>
    </recommendedName>
</protein>
<accession>A0A1M4X5N0</accession>
<dbReference type="OrthoDB" id="5405951at2"/>
<keyword evidence="4" id="KW-1185">Reference proteome</keyword>
<evidence type="ECO:0000256" key="1">
    <source>
        <dbReference type="SAM" id="Phobius"/>
    </source>
</evidence>
<dbReference type="EMBL" id="FQUY01000007">
    <property type="protein sequence ID" value="SHE88502.1"/>
    <property type="molecule type" value="Genomic_DNA"/>
</dbReference>
<dbReference type="Proteomes" id="UP000184148">
    <property type="component" value="Unassembled WGS sequence"/>
</dbReference>
<feature type="transmembrane region" description="Helical" evidence="1">
    <location>
        <begin position="35"/>
        <end position="59"/>
    </location>
</feature>
<feature type="transmembrane region" description="Helical" evidence="1">
    <location>
        <begin position="12"/>
        <end position="29"/>
    </location>
</feature>
<dbReference type="STRING" id="1121429.SAMN02745133_01368"/>
<keyword evidence="1" id="KW-0812">Transmembrane</keyword>
<keyword evidence="1" id="KW-0472">Membrane</keyword>
<dbReference type="AlphaFoldDB" id="A0A1M4X5N0"/>
<keyword evidence="1" id="KW-1133">Transmembrane helix</keyword>
<reference evidence="4" key="1">
    <citation type="submission" date="2016-11" db="EMBL/GenBank/DDBJ databases">
        <authorList>
            <person name="Varghese N."/>
            <person name="Submissions S."/>
        </authorList>
    </citation>
    <scope>NUCLEOTIDE SEQUENCE [LARGE SCALE GENOMIC DNA]</scope>
    <source>
        <strain evidence="4">DSM 12395</strain>
    </source>
</reference>
<evidence type="ECO:0000259" key="2">
    <source>
        <dbReference type="Pfam" id="PF11127"/>
    </source>
</evidence>
<proteinExistence type="predicted"/>
<gene>
    <name evidence="3" type="ORF">SAMN02745133_01368</name>
</gene>
<evidence type="ECO:0000313" key="3">
    <source>
        <dbReference type="EMBL" id="SHE88502.1"/>
    </source>
</evidence>
<sequence>MQKNVGTADKIIRVTFGISFLALGILKIFGSVWSVLFSILGIEILVVAAIGYSPLYHVLGVSSLEPRLTVEEEVDNWTTGVPDSER</sequence>
<organism evidence="3 4">
    <name type="scientific">Desulforamulus putei DSM 12395</name>
    <dbReference type="NCBI Taxonomy" id="1121429"/>
    <lineage>
        <taxon>Bacteria</taxon>
        <taxon>Bacillati</taxon>
        <taxon>Bacillota</taxon>
        <taxon>Clostridia</taxon>
        <taxon>Eubacteriales</taxon>
        <taxon>Peptococcaceae</taxon>
        <taxon>Desulforamulus</taxon>
    </lineage>
</organism>